<sequence length="670" mass="75007">MSSFQLPANADEDILERKIDEVRGNLQSLNISYCVVAQPAITVSLLSSVRNLKTLSCIGCPLRVSRLLDRLLMPLQSVTHLEFSLLHDKNYVKEELLNIADVAIIHDSRGTNIRKMYVEVADDDNMKVLRSFLQYCPVVMDLHVHAIRYTCFDFGTMPCLPNVENQRKLAAFTFTCEASYQTQSEPAQPLDLQRCIAIHGNVVFRGRTKDFSCVLLRDLVMSPKPLPLLEPTFLVAVDGPDVGWQLLNAGLRHSWGELRSLCIALFSRTPLETVYPAVHGRSDAILRDFFARLCNLVELNVSSFHFGDGIDFTELLATPALQRLRALALPPCGLRRRGAVRRLAIALGDIEDLDIRVNLDGRHRSCTLCDQELIIEPADASAFRIGSGRLTISNVPSLASLDFLECLRVSHVRFIDVSDKPRFDFAALAKVLRSNDTLRFLVVQFRYAAFGEQCFQTSLRPAKALQRLCLLTQSELVSEAAEGIVQSLAHQLTSLFYVHMHYVKRGTLGETSVTWIQLPEGDAKGQSRRGKVVQGVPCIMCSTQTYASASSVLFSGTAWFPVESIGSVMISVQSPMNEGPFYNEPLRPTVPPFSARYSDRARHDTARVAKCNAVEACLQDQPRYPPYLLFRMLGFRISYTDEPLLSRLKQLHQRVKKKIEGDGAAQACKR</sequence>
<dbReference type="InterPro" id="IPR032675">
    <property type="entry name" value="LRR_dom_sf"/>
</dbReference>
<gene>
    <name evidence="1" type="ORF">HPB52_013592</name>
</gene>
<dbReference type="AlphaFoldDB" id="A0A9D4SMU9"/>
<dbReference type="EMBL" id="JABSTV010001255">
    <property type="protein sequence ID" value="KAH7935793.1"/>
    <property type="molecule type" value="Genomic_DNA"/>
</dbReference>
<protein>
    <submittedName>
        <fullName evidence="1">Uncharacterized protein</fullName>
    </submittedName>
</protein>
<dbReference type="VEuPathDB" id="VectorBase:RSAN_027794"/>
<name>A0A9D4SMU9_RHISA</name>
<accession>A0A9D4SMU9</accession>
<reference evidence="1" key="1">
    <citation type="journal article" date="2020" name="Cell">
        <title>Large-Scale Comparative Analyses of Tick Genomes Elucidate Their Genetic Diversity and Vector Capacities.</title>
        <authorList>
            <consortium name="Tick Genome and Microbiome Consortium (TIGMIC)"/>
            <person name="Jia N."/>
            <person name="Wang J."/>
            <person name="Shi W."/>
            <person name="Du L."/>
            <person name="Sun Y."/>
            <person name="Zhan W."/>
            <person name="Jiang J.F."/>
            <person name="Wang Q."/>
            <person name="Zhang B."/>
            <person name="Ji P."/>
            <person name="Bell-Sakyi L."/>
            <person name="Cui X.M."/>
            <person name="Yuan T.T."/>
            <person name="Jiang B.G."/>
            <person name="Yang W.F."/>
            <person name="Lam T.T."/>
            <person name="Chang Q.C."/>
            <person name="Ding S.J."/>
            <person name="Wang X.J."/>
            <person name="Zhu J.G."/>
            <person name="Ruan X.D."/>
            <person name="Zhao L."/>
            <person name="Wei J.T."/>
            <person name="Ye R.Z."/>
            <person name="Que T.C."/>
            <person name="Du C.H."/>
            <person name="Zhou Y.H."/>
            <person name="Cheng J.X."/>
            <person name="Dai P.F."/>
            <person name="Guo W.B."/>
            <person name="Han X.H."/>
            <person name="Huang E.J."/>
            <person name="Li L.F."/>
            <person name="Wei W."/>
            <person name="Gao Y.C."/>
            <person name="Liu J.Z."/>
            <person name="Shao H.Z."/>
            <person name="Wang X."/>
            <person name="Wang C.C."/>
            <person name="Yang T.C."/>
            <person name="Huo Q.B."/>
            <person name="Li W."/>
            <person name="Chen H.Y."/>
            <person name="Chen S.E."/>
            <person name="Zhou L.G."/>
            <person name="Ni X.B."/>
            <person name="Tian J.H."/>
            <person name="Sheng Y."/>
            <person name="Liu T."/>
            <person name="Pan Y.S."/>
            <person name="Xia L.Y."/>
            <person name="Li J."/>
            <person name="Zhao F."/>
            <person name="Cao W.C."/>
        </authorList>
    </citation>
    <scope>NUCLEOTIDE SEQUENCE</scope>
    <source>
        <strain evidence="1">Rsan-2018</strain>
    </source>
</reference>
<reference evidence="1" key="2">
    <citation type="submission" date="2021-09" db="EMBL/GenBank/DDBJ databases">
        <authorList>
            <person name="Jia N."/>
            <person name="Wang J."/>
            <person name="Shi W."/>
            <person name="Du L."/>
            <person name="Sun Y."/>
            <person name="Zhan W."/>
            <person name="Jiang J."/>
            <person name="Wang Q."/>
            <person name="Zhang B."/>
            <person name="Ji P."/>
            <person name="Sakyi L.B."/>
            <person name="Cui X."/>
            <person name="Yuan T."/>
            <person name="Jiang B."/>
            <person name="Yang W."/>
            <person name="Lam T.T.-Y."/>
            <person name="Chang Q."/>
            <person name="Ding S."/>
            <person name="Wang X."/>
            <person name="Zhu J."/>
            <person name="Ruan X."/>
            <person name="Zhao L."/>
            <person name="Wei J."/>
            <person name="Que T."/>
            <person name="Du C."/>
            <person name="Cheng J."/>
            <person name="Dai P."/>
            <person name="Han X."/>
            <person name="Huang E."/>
            <person name="Gao Y."/>
            <person name="Liu J."/>
            <person name="Shao H."/>
            <person name="Ye R."/>
            <person name="Li L."/>
            <person name="Wei W."/>
            <person name="Wang X."/>
            <person name="Wang C."/>
            <person name="Huo Q."/>
            <person name="Li W."/>
            <person name="Guo W."/>
            <person name="Chen H."/>
            <person name="Chen S."/>
            <person name="Zhou L."/>
            <person name="Zhou L."/>
            <person name="Ni X."/>
            <person name="Tian J."/>
            <person name="Zhou Y."/>
            <person name="Sheng Y."/>
            <person name="Liu T."/>
            <person name="Pan Y."/>
            <person name="Xia L."/>
            <person name="Li J."/>
            <person name="Zhao F."/>
            <person name="Cao W."/>
        </authorList>
    </citation>
    <scope>NUCLEOTIDE SEQUENCE</scope>
    <source>
        <strain evidence="1">Rsan-2018</strain>
        <tissue evidence="1">Larvae</tissue>
    </source>
</reference>
<comment type="caution">
    <text evidence="1">The sequence shown here is derived from an EMBL/GenBank/DDBJ whole genome shotgun (WGS) entry which is preliminary data.</text>
</comment>
<evidence type="ECO:0000313" key="1">
    <source>
        <dbReference type="EMBL" id="KAH7935793.1"/>
    </source>
</evidence>
<dbReference type="Proteomes" id="UP000821837">
    <property type="component" value="Unassembled WGS sequence"/>
</dbReference>
<keyword evidence="2" id="KW-1185">Reference proteome</keyword>
<evidence type="ECO:0000313" key="2">
    <source>
        <dbReference type="Proteomes" id="UP000821837"/>
    </source>
</evidence>
<proteinExistence type="predicted"/>
<dbReference type="Gene3D" id="3.80.10.10">
    <property type="entry name" value="Ribonuclease Inhibitor"/>
    <property type="match status" value="1"/>
</dbReference>
<dbReference type="SUPFAM" id="SSF52047">
    <property type="entry name" value="RNI-like"/>
    <property type="match status" value="1"/>
</dbReference>
<organism evidence="1 2">
    <name type="scientific">Rhipicephalus sanguineus</name>
    <name type="common">Brown dog tick</name>
    <name type="synonym">Ixodes sanguineus</name>
    <dbReference type="NCBI Taxonomy" id="34632"/>
    <lineage>
        <taxon>Eukaryota</taxon>
        <taxon>Metazoa</taxon>
        <taxon>Ecdysozoa</taxon>
        <taxon>Arthropoda</taxon>
        <taxon>Chelicerata</taxon>
        <taxon>Arachnida</taxon>
        <taxon>Acari</taxon>
        <taxon>Parasitiformes</taxon>
        <taxon>Ixodida</taxon>
        <taxon>Ixodoidea</taxon>
        <taxon>Ixodidae</taxon>
        <taxon>Rhipicephalinae</taxon>
        <taxon>Rhipicephalus</taxon>
        <taxon>Rhipicephalus</taxon>
    </lineage>
</organism>